<gene>
    <name evidence="1" type="ORF">EHS24_003945</name>
</gene>
<dbReference type="GeneID" id="39588488"/>
<dbReference type="RefSeq" id="XP_028472151.1">
    <property type="nucleotide sequence ID" value="XM_028619578.1"/>
</dbReference>
<proteinExistence type="predicted"/>
<protein>
    <submittedName>
        <fullName evidence="1">Uncharacterized protein</fullName>
    </submittedName>
</protein>
<dbReference type="InterPro" id="IPR053143">
    <property type="entry name" value="Arylsulfate_ST"/>
</dbReference>
<dbReference type="Proteomes" id="UP000279236">
    <property type="component" value="Unassembled WGS sequence"/>
</dbReference>
<dbReference type="Gene3D" id="2.130.10.10">
    <property type="entry name" value="YVTN repeat-like/Quinoprotein amine dehydrogenase"/>
    <property type="match status" value="1"/>
</dbReference>
<dbReference type="PANTHER" id="PTHR35340:SF5">
    <property type="entry name" value="ASST-DOMAIN-CONTAINING PROTEIN"/>
    <property type="match status" value="1"/>
</dbReference>
<sequence>MPALDQNTTRRRGVGTRGLDEDQALDGYTLIAPLTGKTIYLIDNAGKTVHGWTVPYRIGRAARFLPNGNIVVGCKDPNAPAPFLFFGKYGGGIYLELNPEGHIVHDNHLLYASLEPLSLDKAAELPGGVPGTEAFDGHVYSDIIREVKDGQVVWEWKVSEHLDPKVFPLQPAYPREHWPLINTVYPLEDGNHILASLRSVSAVIIIDKRTKEVVWHLDSTVVAQQHSANELPNGNILVFDNGAFRHHESHQYSRALEVDRKTKEVVWQWTARQKETFYTPFMGSAQRLPNGNTLLCEAAFGRLIEVTHRGDVVWEFVNPHFAEDPDEAARKVWPGESNALFRASKYGKDEIPWLK</sequence>
<dbReference type="InterPro" id="IPR015943">
    <property type="entry name" value="WD40/YVTN_repeat-like_dom_sf"/>
</dbReference>
<reference evidence="1 2" key="1">
    <citation type="submission" date="2018-11" db="EMBL/GenBank/DDBJ databases">
        <title>Genome sequence of Apiotrichum porosum DSM 27194.</title>
        <authorList>
            <person name="Aliyu H."/>
            <person name="Gorte O."/>
            <person name="Ochsenreither K."/>
        </authorList>
    </citation>
    <scope>NUCLEOTIDE SEQUENCE [LARGE SCALE GENOMIC DNA]</scope>
    <source>
        <strain evidence="1 2">DSM 27194</strain>
    </source>
</reference>
<dbReference type="Pfam" id="PF14269">
    <property type="entry name" value="Arylsulfotran_2"/>
    <property type="match status" value="1"/>
</dbReference>
<name>A0A427XE65_9TREE</name>
<dbReference type="AlphaFoldDB" id="A0A427XE65"/>
<dbReference type="InterPro" id="IPR011047">
    <property type="entry name" value="Quinoprotein_ADH-like_sf"/>
</dbReference>
<evidence type="ECO:0000313" key="1">
    <source>
        <dbReference type="EMBL" id="RSH77004.1"/>
    </source>
</evidence>
<evidence type="ECO:0000313" key="2">
    <source>
        <dbReference type="Proteomes" id="UP000279236"/>
    </source>
</evidence>
<accession>A0A427XE65</accession>
<comment type="caution">
    <text evidence="1">The sequence shown here is derived from an EMBL/GenBank/DDBJ whole genome shotgun (WGS) entry which is preliminary data.</text>
</comment>
<dbReference type="OrthoDB" id="202289at2759"/>
<organism evidence="1 2">
    <name type="scientific">Apiotrichum porosum</name>
    <dbReference type="NCBI Taxonomy" id="105984"/>
    <lineage>
        <taxon>Eukaryota</taxon>
        <taxon>Fungi</taxon>
        <taxon>Dikarya</taxon>
        <taxon>Basidiomycota</taxon>
        <taxon>Agaricomycotina</taxon>
        <taxon>Tremellomycetes</taxon>
        <taxon>Trichosporonales</taxon>
        <taxon>Trichosporonaceae</taxon>
        <taxon>Apiotrichum</taxon>
    </lineage>
</organism>
<dbReference type="PANTHER" id="PTHR35340">
    <property type="entry name" value="PQQ ENZYME REPEAT PROTEIN-RELATED"/>
    <property type="match status" value="1"/>
</dbReference>
<keyword evidence="2" id="KW-1185">Reference proteome</keyword>
<dbReference type="EMBL" id="RSCE01000019">
    <property type="protein sequence ID" value="RSH77004.1"/>
    <property type="molecule type" value="Genomic_DNA"/>
</dbReference>
<dbReference type="SUPFAM" id="SSF50998">
    <property type="entry name" value="Quinoprotein alcohol dehydrogenase-like"/>
    <property type="match status" value="1"/>
</dbReference>
<dbReference type="InterPro" id="IPR039535">
    <property type="entry name" value="ASST-like"/>
</dbReference>